<reference evidence="1" key="2">
    <citation type="submission" date="2020-09" db="EMBL/GenBank/DDBJ databases">
        <authorList>
            <person name="Sun Q."/>
            <person name="Zhou Y."/>
        </authorList>
    </citation>
    <scope>NUCLEOTIDE SEQUENCE</scope>
    <source>
        <strain evidence="1">CGMCC 1.14988</strain>
    </source>
</reference>
<dbReference type="Proteomes" id="UP000650511">
    <property type="component" value="Unassembled WGS sequence"/>
</dbReference>
<keyword evidence="2" id="KW-1185">Reference proteome</keyword>
<reference evidence="1" key="1">
    <citation type="journal article" date="2014" name="Int. J. Syst. Evol. Microbiol.">
        <title>Complete genome sequence of Corynebacterium casei LMG S-19264T (=DSM 44701T), isolated from a smear-ripened cheese.</title>
        <authorList>
            <consortium name="US DOE Joint Genome Institute (JGI-PGF)"/>
            <person name="Walter F."/>
            <person name="Albersmeier A."/>
            <person name="Kalinowski J."/>
            <person name="Ruckert C."/>
        </authorList>
    </citation>
    <scope>NUCLEOTIDE SEQUENCE</scope>
    <source>
        <strain evidence="1">CGMCC 1.14988</strain>
    </source>
</reference>
<accession>A0A8J3ABN4</accession>
<dbReference type="RefSeq" id="WP_188584452.1">
    <property type="nucleotide sequence ID" value="NZ_BMHA01000018.1"/>
</dbReference>
<organism evidence="1 2">
    <name type="scientific">Egicoccus halophilus</name>
    <dbReference type="NCBI Taxonomy" id="1670830"/>
    <lineage>
        <taxon>Bacteria</taxon>
        <taxon>Bacillati</taxon>
        <taxon>Actinomycetota</taxon>
        <taxon>Nitriliruptoria</taxon>
        <taxon>Egicoccales</taxon>
        <taxon>Egicoccaceae</taxon>
        <taxon>Egicoccus</taxon>
    </lineage>
</organism>
<evidence type="ECO:0000313" key="2">
    <source>
        <dbReference type="Proteomes" id="UP000650511"/>
    </source>
</evidence>
<evidence type="ECO:0000313" key="1">
    <source>
        <dbReference type="EMBL" id="GGI09785.1"/>
    </source>
</evidence>
<protein>
    <submittedName>
        <fullName evidence="1">Uncharacterized protein</fullName>
    </submittedName>
</protein>
<gene>
    <name evidence="1" type="ORF">GCM10011354_35800</name>
</gene>
<dbReference type="AlphaFoldDB" id="A0A8J3ABN4"/>
<comment type="caution">
    <text evidence="1">The sequence shown here is derived from an EMBL/GenBank/DDBJ whole genome shotgun (WGS) entry which is preliminary data.</text>
</comment>
<proteinExistence type="predicted"/>
<dbReference type="EMBL" id="BMHA01000018">
    <property type="protein sequence ID" value="GGI09785.1"/>
    <property type="molecule type" value="Genomic_DNA"/>
</dbReference>
<sequence>MLMASGGKRIHVGGVNAAILKGEEDVGEWDEEELWRGRRRDTAGTFRGRPPTVVPFEVHQELNRRKLDEALEVCRSSVVDAVKLWQELVADHEADMKYRLEAARQIADRVLGKPVDRTQVEVSLRPEPWREAIEVAVVGSMADVIDVEPEDDWPEWDEAE</sequence>
<name>A0A8J3ABN4_9ACTN</name>